<dbReference type="Proteomes" id="UP001107961">
    <property type="component" value="Unassembled WGS sequence"/>
</dbReference>
<dbReference type="Gene3D" id="1.25.40.10">
    <property type="entry name" value="Tetratricopeptide repeat domain"/>
    <property type="match status" value="1"/>
</dbReference>
<dbReference type="RefSeq" id="WP_145953623.1">
    <property type="nucleotide sequence ID" value="NZ_CP012331.1"/>
</dbReference>
<reference evidence="1" key="1">
    <citation type="submission" date="2022-01" db="EMBL/GenBank/DDBJ databases">
        <authorList>
            <person name="Karlyshev A.V."/>
            <person name="Jaspars M."/>
        </authorList>
    </citation>
    <scope>NUCLEOTIDE SEQUENCE</scope>
    <source>
        <strain evidence="1">AGSA3-2</strain>
    </source>
</reference>
<evidence type="ECO:0000313" key="2">
    <source>
        <dbReference type="Proteomes" id="UP001107961"/>
    </source>
</evidence>
<keyword evidence="2" id="KW-1185">Reference proteome</keyword>
<dbReference type="AlphaFoldDB" id="A0A9Q3W4G6"/>
<protein>
    <submittedName>
        <fullName evidence="1">Tetratricopeptide repeat protein</fullName>
    </submittedName>
</protein>
<sequence>MSVRCEHALRLRGLIDGGVWQQAEEELQWLRQRYPENAALCSIEGIYWAQCGDWPRALCRFQRALVWNRDDANTVFNLGVTWCQLGAPLRGRLLMDYADQMKADQPLPAVLTWRLPRPSLPQPERFPAVAGRAATRRVPGLVR</sequence>
<dbReference type="SUPFAM" id="SSF48452">
    <property type="entry name" value="TPR-like"/>
    <property type="match status" value="1"/>
</dbReference>
<evidence type="ECO:0000313" key="1">
    <source>
        <dbReference type="EMBL" id="MCE7508369.1"/>
    </source>
</evidence>
<gene>
    <name evidence="1" type="ORF">LZG35_06930</name>
</gene>
<name>A0A9Q3W4G6_9GAMM</name>
<dbReference type="EMBL" id="JAJVKT010000006">
    <property type="protein sequence ID" value="MCE7508369.1"/>
    <property type="molecule type" value="Genomic_DNA"/>
</dbReference>
<proteinExistence type="predicted"/>
<organism evidence="1 2">
    <name type="scientific">Alloalcanivorax xenomutans</name>
    <dbReference type="NCBI Taxonomy" id="1094342"/>
    <lineage>
        <taxon>Bacteria</taxon>
        <taxon>Pseudomonadati</taxon>
        <taxon>Pseudomonadota</taxon>
        <taxon>Gammaproteobacteria</taxon>
        <taxon>Oceanospirillales</taxon>
        <taxon>Alcanivoracaceae</taxon>
        <taxon>Alloalcanivorax</taxon>
    </lineage>
</organism>
<accession>A0A9Q3W4G6</accession>
<dbReference type="InterPro" id="IPR011990">
    <property type="entry name" value="TPR-like_helical_dom_sf"/>
</dbReference>
<comment type="caution">
    <text evidence="1">The sequence shown here is derived from an EMBL/GenBank/DDBJ whole genome shotgun (WGS) entry which is preliminary data.</text>
</comment>